<reference evidence="3" key="1">
    <citation type="journal article" date="2019" name="Int. J. Syst. Evol. Microbiol.">
        <title>The Global Catalogue of Microorganisms (GCM) 10K type strain sequencing project: providing services to taxonomists for standard genome sequencing and annotation.</title>
        <authorList>
            <consortium name="The Broad Institute Genomics Platform"/>
            <consortium name="The Broad Institute Genome Sequencing Center for Infectious Disease"/>
            <person name="Wu L."/>
            <person name="Ma J."/>
        </authorList>
    </citation>
    <scope>NUCLEOTIDE SEQUENCE [LARGE SCALE GENOMIC DNA]</scope>
    <source>
        <strain evidence="3">JCM 18306</strain>
    </source>
</reference>
<proteinExistence type="predicted"/>
<feature type="domain" description="HTH cro/C1-type" evidence="1">
    <location>
        <begin position="52"/>
        <end position="124"/>
    </location>
</feature>
<keyword evidence="3" id="KW-1185">Reference proteome</keyword>
<dbReference type="Gene3D" id="1.10.260.40">
    <property type="entry name" value="lambda repressor-like DNA-binding domains"/>
    <property type="match status" value="1"/>
</dbReference>
<protein>
    <submittedName>
        <fullName evidence="2">Helix-turn-helix transcriptional regulator</fullName>
    </submittedName>
</protein>
<evidence type="ECO:0000313" key="3">
    <source>
        <dbReference type="Proteomes" id="UP001499878"/>
    </source>
</evidence>
<dbReference type="InterPro" id="IPR001387">
    <property type="entry name" value="Cro/C1-type_HTH"/>
</dbReference>
<dbReference type="Pfam" id="PF17765">
    <property type="entry name" value="MLTR_LBD"/>
    <property type="match status" value="1"/>
</dbReference>
<name>A0ABP9T262_9ACTN</name>
<dbReference type="SMART" id="SM00530">
    <property type="entry name" value="HTH_XRE"/>
    <property type="match status" value="1"/>
</dbReference>
<evidence type="ECO:0000313" key="2">
    <source>
        <dbReference type="EMBL" id="GAA5206299.1"/>
    </source>
</evidence>
<dbReference type="CDD" id="cd00093">
    <property type="entry name" value="HTH_XRE"/>
    <property type="match status" value="1"/>
</dbReference>
<dbReference type="InterPro" id="IPR041413">
    <property type="entry name" value="MLTR_LBD"/>
</dbReference>
<evidence type="ECO:0000259" key="1">
    <source>
        <dbReference type="SMART" id="SM00530"/>
    </source>
</evidence>
<dbReference type="Gene3D" id="3.30.450.180">
    <property type="match status" value="1"/>
</dbReference>
<sequence length="322" mass="36054">MPSIIERRLSWNQKSIYGGTATTRIPGFSVREEDEDMTETGPAAIRREVGDFLRSRRERVTPQQVGLPSTGRRRTPGLRREEVAVLAGVGVTWYTWLEQGRPINVSTHVLQAVARALQLDDIERRHLHQLAGSSTPKAQPSAECDPGLIAAFQPVLDKLDPFPACLQTPLFDVVAYNRAYRFLFTDMDLIPPDERNCAVQFFTDPDWRSRYLDVDLVAARMVARLRAEVGADIGAPAAAGIVDDLRERSEDFARLWARHDVLPRQYETKRLDSPLVGQLQLNFVSTDVAETGHRMTVMTPADESTSLRLTQMASLTVATTRA</sequence>
<dbReference type="PANTHER" id="PTHR35010:SF2">
    <property type="entry name" value="BLL4672 PROTEIN"/>
    <property type="match status" value="1"/>
</dbReference>
<dbReference type="EMBL" id="BAABJR010000004">
    <property type="protein sequence ID" value="GAA5206299.1"/>
    <property type="molecule type" value="Genomic_DNA"/>
</dbReference>
<dbReference type="Pfam" id="PF13560">
    <property type="entry name" value="HTH_31"/>
    <property type="match status" value="1"/>
</dbReference>
<comment type="caution">
    <text evidence="2">The sequence shown here is derived from an EMBL/GenBank/DDBJ whole genome shotgun (WGS) entry which is preliminary data.</text>
</comment>
<organism evidence="2 3">
    <name type="scientific">Streptomyces thinghirensis</name>
    <dbReference type="NCBI Taxonomy" id="551547"/>
    <lineage>
        <taxon>Bacteria</taxon>
        <taxon>Bacillati</taxon>
        <taxon>Actinomycetota</taxon>
        <taxon>Actinomycetes</taxon>
        <taxon>Kitasatosporales</taxon>
        <taxon>Streptomycetaceae</taxon>
        <taxon>Streptomyces</taxon>
    </lineage>
</organism>
<dbReference type="Proteomes" id="UP001499878">
    <property type="component" value="Unassembled WGS sequence"/>
</dbReference>
<dbReference type="InterPro" id="IPR010982">
    <property type="entry name" value="Lambda_DNA-bd_dom_sf"/>
</dbReference>
<dbReference type="SUPFAM" id="SSF47413">
    <property type="entry name" value="lambda repressor-like DNA-binding domains"/>
    <property type="match status" value="1"/>
</dbReference>
<gene>
    <name evidence="2" type="ORF">GCM10023323_17160</name>
</gene>
<dbReference type="PANTHER" id="PTHR35010">
    <property type="entry name" value="BLL4672 PROTEIN-RELATED"/>
    <property type="match status" value="1"/>
</dbReference>
<accession>A0ABP9T262</accession>